<evidence type="ECO:0000256" key="2">
    <source>
        <dbReference type="PROSITE-ProRule" id="PRU01248"/>
    </source>
</evidence>
<keyword evidence="1 2" id="KW-0238">DNA-binding</keyword>
<dbReference type="PROSITE" id="PS51900">
    <property type="entry name" value="CB"/>
    <property type="match status" value="1"/>
</dbReference>
<dbReference type="GO" id="GO:0003677">
    <property type="term" value="F:DNA binding"/>
    <property type="evidence" value="ECO:0007669"/>
    <property type="project" value="UniProtKB-UniRule"/>
</dbReference>
<evidence type="ECO:0000313" key="4">
    <source>
        <dbReference type="EMBL" id="PJE62934.1"/>
    </source>
</evidence>
<dbReference type="Gene3D" id="1.10.150.130">
    <property type="match status" value="1"/>
</dbReference>
<sequence>MPVKDAIQQFLDYCELDRNLSQKTIRMYSYYLEFFHTWLSSNFEDITKDIEQLTDTHARKFRLFLAQQYKNPYKGMLKRQSQNYFLIALRSMLRYLVREEMNVLSPDKILLGKVRDREIKFLSPQDLEKLCTTPNIKTQTGLRDKA</sequence>
<dbReference type="Pfam" id="PF02899">
    <property type="entry name" value="Phage_int_SAM_1"/>
    <property type="match status" value="1"/>
</dbReference>
<dbReference type="EMBL" id="PFED01000097">
    <property type="protein sequence ID" value="PJE62934.1"/>
    <property type="molecule type" value="Genomic_DNA"/>
</dbReference>
<feature type="domain" description="Core-binding (CB)" evidence="3">
    <location>
        <begin position="1"/>
        <end position="97"/>
    </location>
</feature>
<feature type="non-terminal residue" evidence="4">
    <location>
        <position position="146"/>
    </location>
</feature>
<protein>
    <recommendedName>
        <fullName evidence="3">Core-binding (CB) domain-containing protein</fullName>
    </recommendedName>
</protein>
<dbReference type="AlphaFoldDB" id="A0A2M8KSM4"/>
<gene>
    <name evidence="4" type="ORF">COU88_02285</name>
</gene>
<dbReference type="InterPro" id="IPR004107">
    <property type="entry name" value="Integrase_SAM-like_N"/>
</dbReference>
<accession>A0A2M8KSM4</accession>
<name>A0A2M8KSM4_9BACT</name>
<evidence type="ECO:0000259" key="3">
    <source>
        <dbReference type="PROSITE" id="PS51900"/>
    </source>
</evidence>
<proteinExistence type="predicted"/>
<evidence type="ECO:0000313" key="5">
    <source>
        <dbReference type="Proteomes" id="UP000229554"/>
    </source>
</evidence>
<reference evidence="5" key="1">
    <citation type="submission" date="2017-09" db="EMBL/GenBank/DDBJ databases">
        <title>Depth-based differentiation of microbial function through sediment-hosted aquifers and enrichment of novel symbionts in the deep terrestrial subsurface.</title>
        <authorList>
            <person name="Probst A.J."/>
            <person name="Ladd B."/>
            <person name="Jarett J.K."/>
            <person name="Geller-Mcgrath D.E."/>
            <person name="Sieber C.M.K."/>
            <person name="Emerson J.B."/>
            <person name="Anantharaman K."/>
            <person name="Thomas B.C."/>
            <person name="Malmstrom R."/>
            <person name="Stieglmeier M."/>
            <person name="Klingl A."/>
            <person name="Woyke T."/>
            <person name="Ryan C.M."/>
            <person name="Banfield J.F."/>
        </authorList>
    </citation>
    <scope>NUCLEOTIDE SEQUENCE [LARGE SCALE GENOMIC DNA]</scope>
</reference>
<dbReference type="GO" id="GO:0015074">
    <property type="term" value="P:DNA integration"/>
    <property type="evidence" value="ECO:0007669"/>
    <property type="project" value="InterPro"/>
</dbReference>
<evidence type="ECO:0000256" key="1">
    <source>
        <dbReference type="ARBA" id="ARBA00023125"/>
    </source>
</evidence>
<dbReference type="Proteomes" id="UP000229554">
    <property type="component" value="Unassembled WGS sequence"/>
</dbReference>
<organism evidence="4 5">
    <name type="scientific">Candidatus Roizmanbacteria bacterium CG10_big_fil_rev_8_21_14_0_10_39_6</name>
    <dbReference type="NCBI Taxonomy" id="1974853"/>
    <lineage>
        <taxon>Bacteria</taxon>
        <taxon>Candidatus Roizmaniibacteriota</taxon>
    </lineage>
</organism>
<dbReference type="InterPro" id="IPR010998">
    <property type="entry name" value="Integrase_recombinase_N"/>
</dbReference>
<dbReference type="SUPFAM" id="SSF56349">
    <property type="entry name" value="DNA breaking-rejoining enzymes"/>
    <property type="match status" value="1"/>
</dbReference>
<comment type="caution">
    <text evidence="4">The sequence shown here is derived from an EMBL/GenBank/DDBJ whole genome shotgun (WGS) entry which is preliminary data.</text>
</comment>
<dbReference type="InterPro" id="IPR011010">
    <property type="entry name" value="DNA_brk_join_enz"/>
</dbReference>
<dbReference type="InterPro" id="IPR044068">
    <property type="entry name" value="CB"/>
</dbReference>